<evidence type="ECO:0000256" key="1">
    <source>
        <dbReference type="SAM" id="MobiDB-lite"/>
    </source>
</evidence>
<dbReference type="HOGENOM" id="CLU_507995_0_0_6"/>
<reference evidence="3" key="1">
    <citation type="submission" date="2011-06" db="EMBL/GenBank/DDBJ databases">
        <authorList>
            <consortium name="US DOE Joint Genome Institute (JGI-PGF)"/>
            <person name="Lucas S."/>
            <person name="Han J."/>
            <person name="Lapidus A."/>
            <person name="Cheng J.-F."/>
            <person name="Goodwin L."/>
            <person name="Pitluck S."/>
            <person name="Peters L."/>
            <person name="Land M.L."/>
            <person name="Hauser L."/>
            <person name="Vogl K."/>
            <person name="Liu Z."/>
            <person name="Overmann J."/>
            <person name="Frigaard N.-U."/>
            <person name="Bryant D.A."/>
            <person name="Woyke T.J."/>
        </authorList>
    </citation>
    <scope>NUCLEOTIDE SEQUENCE [LARGE SCALE GENOMIC DNA]</scope>
    <source>
        <strain evidence="3">970</strain>
    </source>
</reference>
<dbReference type="eggNOG" id="ENOG502ZBZA">
    <property type="taxonomic scope" value="Bacteria"/>
</dbReference>
<accession>H8YY52</accession>
<dbReference type="AlphaFoldDB" id="H8YY52"/>
<gene>
    <name evidence="2" type="ORF">Thi970DRAFT_01040</name>
</gene>
<evidence type="ECO:0000313" key="3">
    <source>
        <dbReference type="Proteomes" id="UP000002964"/>
    </source>
</evidence>
<feature type="compositionally biased region" description="Polar residues" evidence="1">
    <location>
        <begin position="1"/>
        <end position="21"/>
    </location>
</feature>
<evidence type="ECO:0000313" key="2">
    <source>
        <dbReference type="EMBL" id="EIC23378.1"/>
    </source>
</evidence>
<name>H8YY52_9GAMM</name>
<reference evidence="2 3" key="2">
    <citation type="submission" date="2011-11" db="EMBL/GenBank/DDBJ databases">
        <authorList>
            <consortium name="US DOE Joint Genome Institute"/>
            <person name="Lucas S."/>
            <person name="Han J."/>
            <person name="Lapidus A."/>
            <person name="Cheng J.-F."/>
            <person name="Goodwin L."/>
            <person name="Pitluck S."/>
            <person name="Peters L."/>
            <person name="Ovchinnikova G."/>
            <person name="Zhang X."/>
            <person name="Detter J.C."/>
            <person name="Han C."/>
            <person name="Tapia R."/>
            <person name="Land M."/>
            <person name="Hauser L."/>
            <person name="Kyrpides N."/>
            <person name="Ivanova N."/>
            <person name="Pagani I."/>
            <person name="Vogl K."/>
            <person name="Liu Z."/>
            <person name="Overmann J."/>
            <person name="Frigaard N.-U."/>
            <person name="Bryant D."/>
            <person name="Woyke T."/>
        </authorList>
    </citation>
    <scope>NUCLEOTIDE SEQUENCE [LARGE SCALE GENOMIC DNA]</scope>
    <source>
        <strain evidence="2 3">970</strain>
    </source>
</reference>
<dbReference type="Proteomes" id="UP000002964">
    <property type="component" value="Unassembled WGS sequence"/>
</dbReference>
<feature type="region of interest" description="Disordered" evidence="1">
    <location>
        <begin position="1"/>
        <end position="27"/>
    </location>
</feature>
<dbReference type="STRING" id="631362.Thi970DRAFT_01040"/>
<organism evidence="2 3">
    <name type="scientific">Thiorhodovibrio frisius</name>
    <dbReference type="NCBI Taxonomy" id="631362"/>
    <lineage>
        <taxon>Bacteria</taxon>
        <taxon>Pseudomonadati</taxon>
        <taxon>Pseudomonadota</taxon>
        <taxon>Gammaproteobacteria</taxon>
        <taxon>Chromatiales</taxon>
        <taxon>Chromatiaceae</taxon>
        <taxon>Thiorhodovibrio</taxon>
    </lineage>
</organism>
<protein>
    <submittedName>
        <fullName evidence="2">Uncharacterized protein</fullName>
    </submittedName>
</protein>
<proteinExistence type="predicted"/>
<dbReference type="EMBL" id="JH603168">
    <property type="protein sequence ID" value="EIC23378.1"/>
    <property type="molecule type" value="Genomic_DNA"/>
</dbReference>
<sequence length="536" mass="58579">MANHKQPSVESTELATANADASRQKPRQSWHLLTNQLNLMYTLSAGLVTGPKGFGGKHYADPLSVVPGWVPLFDDVIPPAALELARSEESHLVPIVASLDLSALRGLIHAQDTHGQLRALQWPEDARGDERMLWIPAPLPVAWIQGILFPSKEARALVLEQAADYANVPLDSYKLQVKPRLYSAKSTVAWPIYGLSLPDRDRSLHHVSGVGAVQGLLVGLGNRGDALVTAARHLTDPTAGAAEEPLQDPVLRGILAWAQRDSERANADVQGRMLARLLTAIIDAKTQAGDATDRERCPPDTQQVVLDGLEAERQALAEPKWQDALARLIADLKGSVGLGDATVSELLQRHQKPFSRGLILFFLRQRCEELLRFEQPLLTDQDRVVAAALFGARGGWMELPQALKDVPGLTLATSHRMAMLAQQADATGLDLGPAPPRIQLLRELLSVEGDRWAKRQQDGALELVRGMGWQQVLKTRISLGKGDYRLQVDGRGAHLLLDGEVKAVTTDVDMGRLFELLAMTAIPARIDAKVRKTLKL</sequence>
<keyword evidence="3" id="KW-1185">Reference proteome</keyword>